<keyword evidence="6" id="KW-0175">Coiled coil</keyword>
<feature type="domain" description="Protein kinase" evidence="8">
    <location>
        <begin position="76"/>
        <end position="344"/>
    </location>
</feature>
<dbReference type="InterPro" id="IPR051681">
    <property type="entry name" value="Ser/Thr_Kinases-Pseudokinases"/>
</dbReference>
<proteinExistence type="inferred from homology"/>
<reference evidence="9 10" key="1">
    <citation type="journal article" date="2016" name="Mol. Biol. Evol.">
        <title>Comparative Genomics of Early-Diverging Mushroom-Forming Fungi Provides Insights into the Origins of Lignocellulose Decay Capabilities.</title>
        <authorList>
            <person name="Nagy L.G."/>
            <person name="Riley R."/>
            <person name="Tritt A."/>
            <person name="Adam C."/>
            <person name="Daum C."/>
            <person name="Floudas D."/>
            <person name="Sun H."/>
            <person name="Yadav J.S."/>
            <person name="Pangilinan J."/>
            <person name="Larsson K.H."/>
            <person name="Matsuura K."/>
            <person name="Barry K."/>
            <person name="Labutti K."/>
            <person name="Kuo R."/>
            <person name="Ohm R.A."/>
            <person name="Bhattacharya S.S."/>
            <person name="Shirouzu T."/>
            <person name="Yoshinaga Y."/>
            <person name="Martin F.M."/>
            <person name="Grigoriev I.V."/>
            <person name="Hibbett D.S."/>
        </authorList>
    </citation>
    <scope>NUCLEOTIDE SEQUENCE [LARGE SCALE GENOMIC DNA]</scope>
    <source>
        <strain evidence="9 10">HHB9708</strain>
    </source>
</reference>
<dbReference type="GO" id="GO:0004674">
    <property type="term" value="F:protein serine/threonine kinase activity"/>
    <property type="evidence" value="ECO:0007669"/>
    <property type="project" value="UniProtKB-KW"/>
</dbReference>
<keyword evidence="2 4" id="KW-0547">Nucleotide-binding</keyword>
<dbReference type="PANTHER" id="PTHR44329:SF140">
    <property type="entry name" value="INACTIVE PROTEIN TYROSINE KINASE PTKL"/>
    <property type="match status" value="1"/>
</dbReference>
<dbReference type="Pfam" id="PF07714">
    <property type="entry name" value="PK_Tyr_Ser-Thr"/>
    <property type="match status" value="1"/>
</dbReference>
<dbReference type="InterPro" id="IPR008271">
    <property type="entry name" value="Ser/Thr_kinase_AS"/>
</dbReference>
<keyword evidence="9" id="KW-0808">Transferase</keyword>
<keyword evidence="1 5" id="KW-0723">Serine/threonine-protein kinase</keyword>
<feature type="non-terminal residue" evidence="9">
    <location>
        <position position="347"/>
    </location>
</feature>
<accession>A0A164YVH5</accession>
<dbReference type="Proteomes" id="UP000076722">
    <property type="component" value="Unassembled WGS sequence"/>
</dbReference>
<evidence type="ECO:0000256" key="1">
    <source>
        <dbReference type="ARBA" id="ARBA00022527"/>
    </source>
</evidence>
<keyword evidence="3 4" id="KW-0067">ATP-binding</keyword>
<evidence type="ECO:0000256" key="2">
    <source>
        <dbReference type="ARBA" id="ARBA00022741"/>
    </source>
</evidence>
<keyword evidence="10" id="KW-1185">Reference proteome</keyword>
<dbReference type="STRING" id="1314777.A0A164YVH5"/>
<evidence type="ECO:0000256" key="7">
    <source>
        <dbReference type="SAM" id="MobiDB-lite"/>
    </source>
</evidence>
<dbReference type="GO" id="GO:0005524">
    <property type="term" value="F:ATP binding"/>
    <property type="evidence" value="ECO:0007669"/>
    <property type="project" value="UniProtKB-UniRule"/>
</dbReference>
<organism evidence="9 10">
    <name type="scientific">Sistotremastrum niveocremeum HHB9708</name>
    <dbReference type="NCBI Taxonomy" id="1314777"/>
    <lineage>
        <taxon>Eukaryota</taxon>
        <taxon>Fungi</taxon>
        <taxon>Dikarya</taxon>
        <taxon>Basidiomycota</taxon>
        <taxon>Agaricomycotina</taxon>
        <taxon>Agaricomycetes</taxon>
        <taxon>Sistotremastrales</taxon>
        <taxon>Sistotremastraceae</taxon>
        <taxon>Sertulicium</taxon>
        <taxon>Sertulicium niveocremeum</taxon>
    </lineage>
</organism>
<feature type="binding site" evidence="4">
    <location>
        <position position="109"/>
    </location>
    <ligand>
        <name>ATP</name>
        <dbReference type="ChEBI" id="CHEBI:30616"/>
    </ligand>
</feature>
<comment type="similarity">
    <text evidence="5">Belongs to the protein kinase superfamily.</text>
</comment>
<evidence type="ECO:0000313" key="10">
    <source>
        <dbReference type="Proteomes" id="UP000076722"/>
    </source>
</evidence>
<evidence type="ECO:0000256" key="5">
    <source>
        <dbReference type="RuleBase" id="RU000304"/>
    </source>
</evidence>
<dbReference type="InterPro" id="IPR017441">
    <property type="entry name" value="Protein_kinase_ATP_BS"/>
</dbReference>
<protein>
    <submittedName>
        <fullName evidence="9">Kinase-like protein</fullName>
    </submittedName>
</protein>
<dbReference type="SMART" id="SM00220">
    <property type="entry name" value="S_TKc"/>
    <property type="match status" value="1"/>
</dbReference>
<feature type="region of interest" description="Disordered" evidence="7">
    <location>
        <begin position="52"/>
        <end position="74"/>
    </location>
</feature>
<dbReference type="PANTHER" id="PTHR44329">
    <property type="entry name" value="SERINE/THREONINE-PROTEIN KINASE TNNI3K-RELATED"/>
    <property type="match status" value="1"/>
</dbReference>
<dbReference type="InterPro" id="IPR011009">
    <property type="entry name" value="Kinase-like_dom_sf"/>
</dbReference>
<feature type="coiled-coil region" evidence="6">
    <location>
        <begin position="111"/>
        <end position="138"/>
    </location>
</feature>
<dbReference type="Gene3D" id="1.10.510.10">
    <property type="entry name" value="Transferase(Phosphotransferase) domain 1"/>
    <property type="match status" value="1"/>
</dbReference>
<evidence type="ECO:0000256" key="3">
    <source>
        <dbReference type="ARBA" id="ARBA00022840"/>
    </source>
</evidence>
<evidence type="ECO:0000256" key="4">
    <source>
        <dbReference type="PROSITE-ProRule" id="PRU10141"/>
    </source>
</evidence>
<dbReference type="InterPro" id="IPR001245">
    <property type="entry name" value="Ser-Thr/Tyr_kinase_cat_dom"/>
</dbReference>
<dbReference type="PROSITE" id="PS50011">
    <property type="entry name" value="PROTEIN_KINASE_DOM"/>
    <property type="match status" value="1"/>
</dbReference>
<dbReference type="PROSITE" id="PS00108">
    <property type="entry name" value="PROTEIN_KINASE_ST"/>
    <property type="match status" value="1"/>
</dbReference>
<evidence type="ECO:0000313" key="9">
    <source>
        <dbReference type="EMBL" id="KZS97274.1"/>
    </source>
</evidence>
<keyword evidence="9" id="KW-0418">Kinase</keyword>
<gene>
    <name evidence="9" type="ORF">SISNIDRAFT_424049</name>
</gene>
<dbReference type="OrthoDB" id="26722at2759"/>
<evidence type="ECO:0000259" key="8">
    <source>
        <dbReference type="PROSITE" id="PS50011"/>
    </source>
</evidence>
<name>A0A164YVH5_9AGAM</name>
<dbReference type="PROSITE" id="PS00107">
    <property type="entry name" value="PROTEIN_KINASE_ATP"/>
    <property type="match status" value="1"/>
</dbReference>
<evidence type="ECO:0000256" key="6">
    <source>
        <dbReference type="SAM" id="Coils"/>
    </source>
</evidence>
<dbReference type="EMBL" id="KV419397">
    <property type="protein sequence ID" value="KZS97274.1"/>
    <property type="molecule type" value="Genomic_DNA"/>
</dbReference>
<dbReference type="InterPro" id="IPR000719">
    <property type="entry name" value="Prot_kinase_dom"/>
</dbReference>
<sequence length="347" mass="38932">MIPYRTLARFGTNAALQRCSPKTAITCDHIRTPSPASMETVSQLTSLLRGQQSRVPSQEDWAPTETPRDVSSFVSKESEHPVGFGAFGDVYKCKWKESIIAHKKTVAIKVMRSFLAENEDKERNIRRWNREIRLWQNLSHENIMPFLGIAKQFGPLPSPVSVWMANGTAKDYLNLHPNVNRVPFLLGIALGLQYLHGHQPQIIHGDLKPVNVLVTDWGVPCLTDFGMSRVLDDATLWKTTAGSSTGTYQYMGPELFSEEGHVSVESDIYAYAMTSYEIVTGIVPFQNLKAQAIIKAVSIDNSTPPRKGVRYINDNLWDLLESCWDSNPQKRPFIADIVASIENIDAE</sequence>
<dbReference type="AlphaFoldDB" id="A0A164YVH5"/>
<dbReference type="SUPFAM" id="SSF56112">
    <property type="entry name" value="Protein kinase-like (PK-like)"/>
    <property type="match status" value="1"/>
</dbReference>